<dbReference type="Proteomes" id="UP000502298">
    <property type="component" value="Chromosome"/>
</dbReference>
<dbReference type="KEGG" id="arca:HC352_08735"/>
<dbReference type="SUPFAM" id="SSF46785">
    <property type="entry name" value="Winged helix' DNA-binding domain"/>
    <property type="match status" value="1"/>
</dbReference>
<evidence type="ECO:0000313" key="2">
    <source>
        <dbReference type="EMBL" id="QJC22576.1"/>
    </source>
</evidence>
<dbReference type="RefSeq" id="WP_168918498.1">
    <property type="nucleotide sequence ID" value="NZ_CP050804.1"/>
</dbReference>
<keyword evidence="3" id="KW-1185">Reference proteome</keyword>
<dbReference type="Gene3D" id="3.30.565.60">
    <property type="match status" value="1"/>
</dbReference>
<dbReference type="AlphaFoldDB" id="A0A6H2ENC4"/>
<organism evidence="2 3">
    <name type="scientific">Arcanobacterium buesumense</name>
    <dbReference type="NCBI Taxonomy" id="2722751"/>
    <lineage>
        <taxon>Bacteria</taxon>
        <taxon>Bacillati</taxon>
        <taxon>Actinomycetota</taxon>
        <taxon>Actinomycetes</taxon>
        <taxon>Actinomycetales</taxon>
        <taxon>Actinomycetaceae</taxon>
        <taxon>Arcanobacterium</taxon>
    </lineage>
</organism>
<name>A0A6H2ENC4_9ACTO</name>
<dbReference type="Gene3D" id="1.10.10.10">
    <property type="entry name" value="Winged helix-like DNA-binding domain superfamily/Winged helix DNA-binding domain"/>
    <property type="match status" value="1"/>
</dbReference>
<proteinExistence type="predicted"/>
<dbReference type="InterPro" id="IPR036390">
    <property type="entry name" value="WH_DNA-bd_sf"/>
</dbReference>
<dbReference type="InterPro" id="IPR038475">
    <property type="entry name" value="RecG_C_sf"/>
</dbReference>
<sequence>MRWTVQELENRLNDFRKYSRDTTDIEVKQASELPDNLSNTVCAFANMPEGGTIILGVAENQDFAITGVENAQELFDQVVQQTRNRVVPAPQLEHQILTVDDKDVLIVEVVPVALKCRPVKASGIAYLRQSDGDFRMNESDLALIEIQKLSLTDQYRFDVAPVTNSNVKDLDSGRIKNFLSEIRASSARLAKVGDDQTLLHMLNIVTEEGQLTLAGLYALGVFPQAKAPQLRITAAVTLSSREAGVRSRNRRDFDGALPDLLEDALAWVEANAPRQSRYSSDGNMRDECVYPLVAVRELIANALVHRDLSPNTEGKWVEIRLREDRLVISNPGGLRGVSVEQLQSYTLAKNAVNPRLYDLAKKIHSESGNNVIEGEGSGVQEVFRVTRQALLPKPSLQDTGVQFTAILYAKSVFSSEEAEWLAEVAGNETLTATEKLLLVKMRHGQKISRMQILKEFAPISLAEVDRVLRRLIEFNMIVLADDGGKTAVYGLVEQLIVNLHSQDKVASVSSVHSGLNADMPDIVANSRRVTKNGPVIVRALRSVSKGMTFEELVQQTGLSEGQVRYAIKLMREAGLITQVGGWGVRDTKYYVVEDNTE</sequence>
<feature type="domain" description="Schlafen AlbA-2" evidence="1">
    <location>
        <begin position="22"/>
        <end position="136"/>
    </location>
</feature>
<dbReference type="InterPro" id="IPR011991">
    <property type="entry name" value="ArsR-like_HTH"/>
</dbReference>
<dbReference type="CDD" id="cd00090">
    <property type="entry name" value="HTH_ARSR"/>
    <property type="match status" value="1"/>
</dbReference>
<gene>
    <name evidence="2" type="ORF">HC352_08735</name>
</gene>
<accession>A0A6H2ENC4</accession>
<dbReference type="Pfam" id="PF04326">
    <property type="entry name" value="SLFN_AlbA_2"/>
    <property type="match status" value="1"/>
</dbReference>
<dbReference type="InterPro" id="IPR038461">
    <property type="entry name" value="Schlafen_AlbA_2_dom_sf"/>
</dbReference>
<dbReference type="Pfam" id="PF13749">
    <property type="entry name" value="HATPase_c_4"/>
    <property type="match status" value="1"/>
</dbReference>
<dbReference type="InterPro" id="IPR007421">
    <property type="entry name" value="Schlafen_AlbA_2_dom"/>
</dbReference>
<reference evidence="2 3" key="1">
    <citation type="submission" date="2020-03" db="EMBL/GenBank/DDBJ databases">
        <title>Complete genome of Arcanobacterium buesumensis sp. nov. strain 2701.</title>
        <authorList>
            <person name="Borowiak M."/>
            <person name="Alssahen M."/>
            <person name="Laemmler C."/>
            <person name="Malorny B."/>
            <person name="Hassan A."/>
            <person name="Prenger-Berninghoff E."/>
            <person name="Ploetz M."/>
            <person name="Abdulmawjood A."/>
        </authorList>
    </citation>
    <scope>NUCLEOTIDE SEQUENCE [LARGE SCALE GENOMIC DNA]</scope>
    <source>
        <strain evidence="2 3">2701</strain>
    </source>
</reference>
<dbReference type="PANTHER" id="PTHR30595:SF6">
    <property type="entry name" value="SCHLAFEN ALBA-2 DOMAIN-CONTAINING PROTEIN"/>
    <property type="match status" value="1"/>
</dbReference>
<protein>
    <submittedName>
        <fullName evidence="2">Transcriptional regulator</fullName>
    </submittedName>
</protein>
<evidence type="ECO:0000259" key="1">
    <source>
        <dbReference type="Pfam" id="PF04326"/>
    </source>
</evidence>
<dbReference type="EMBL" id="CP050804">
    <property type="protein sequence ID" value="QJC22576.1"/>
    <property type="molecule type" value="Genomic_DNA"/>
</dbReference>
<dbReference type="InterPro" id="IPR036388">
    <property type="entry name" value="WH-like_DNA-bd_sf"/>
</dbReference>
<evidence type="ECO:0000313" key="3">
    <source>
        <dbReference type="Proteomes" id="UP000502298"/>
    </source>
</evidence>
<dbReference type="Gene3D" id="3.30.950.30">
    <property type="entry name" value="Schlafen, AAA domain"/>
    <property type="match status" value="1"/>
</dbReference>
<dbReference type="PANTHER" id="PTHR30595">
    <property type="entry name" value="GLPR-RELATED TRANSCRIPTIONAL REPRESSOR"/>
    <property type="match status" value="1"/>
</dbReference>